<feature type="region of interest" description="Disordered" evidence="2">
    <location>
        <begin position="721"/>
        <end position="936"/>
    </location>
</feature>
<feature type="compositionally biased region" description="Basic and acidic residues" evidence="2">
    <location>
        <begin position="1218"/>
        <end position="1245"/>
    </location>
</feature>
<feature type="compositionally biased region" description="Low complexity" evidence="2">
    <location>
        <begin position="639"/>
        <end position="656"/>
    </location>
</feature>
<feature type="compositionally biased region" description="Acidic residues" evidence="2">
    <location>
        <begin position="1275"/>
        <end position="1292"/>
    </location>
</feature>
<feature type="compositionally biased region" description="Basic and acidic residues" evidence="2">
    <location>
        <begin position="1101"/>
        <end position="1121"/>
    </location>
</feature>
<feature type="compositionally biased region" description="Low complexity" evidence="2">
    <location>
        <begin position="208"/>
        <end position="217"/>
    </location>
</feature>
<feature type="compositionally biased region" description="Basic and acidic residues" evidence="2">
    <location>
        <begin position="600"/>
        <end position="618"/>
    </location>
</feature>
<feature type="compositionally biased region" description="Basic and acidic residues" evidence="2">
    <location>
        <begin position="1521"/>
        <end position="1533"/>
    </location>
</feature>
<sequence length="1587" mass="168480">MTSTEVEALNAALLRARQNKHDIADFLTELENEKFSWGTGWAGLEAGRAYAADGLAATRSPSATPASPLLHEIERARETVSSASLGAAIAKHVRATTPRGDGGAEKGSTREPAASSPLPAAPVQRTPLREIDSFAVGPPRMEVIVRSYHLGGELKTNTDARGTSGLSTRCLRHTRAPLPPPVFRALQSRYASNLPTPSHPRSPPSPSPSEARASSPSPLLREDSVFALTSVKDPPSSASSASAAALPSSSSGAALRERSPSPQAALAISPLGLCEGETVILPAFVRKYFETTPDGKPLPLDYQIDTVGEETSSKKQNTKADAEDDLYELHRGPLAQLHWSTEDEGCLFSSVMRQAEGGVSNEADGIVACDRLAAEESAAPTVLQLLAADREAILRQRNLIPDDEFSRQLKAAEDLLSGWRTVERLDLALEQKESQLRNLKAEIARTRDRMRRFFYTQVAALPGGLPKAGAALALVPALFSFPTLTSKSGSTLESNSDDGEQDAVSPLNLSASLDLMLQSQAVCPRAAPPSAFASFSLLAALDPHSPTAPSHASNPSASAAGAFCEAASRIVSVWRRAEGEARKQTHELLPRHLRERRRARSEAHRCTEHTDGGGRRAYEAGASKMIARATQRRARPRSSRAAQATASSGASGARTSRPPEKTAQEAGAQPEEALEGHSPRLPLEDRRDGEAESLAACSVLARATLGDASRQIIGFECAVSDERERQERRATRKRAEGRKTERLERSGEKARTDRMRPERRDGAHKSAAPTDTQQASSRAPKAEKPLRSTRKELRTEGARMRHVEGGAETSGADDEGPGELSEAAPAAPRSLGLQEGDGTKTRSSGPPPAPAAAPAGDPLAVGTCAASPFAPLAVAGGGEASDPRLRRQGNGDAAAPRPEGRQETGKDDEEEDGDAADSEVATSFVSPYRPSSAQQTRLSEIAARLSDLTSSSSLLSSLRPSLTASLGSHASVLSRTSSCRSSLAPASHLPLEDRGDAGRRTAADGRGEPDAGGEEEPEGGGCAHRRRASEAAERASVFSASAPFAEGSRHDKQAAREELAHAGGEAAEAEAAKGYGDAPSRSTQGAEGEKEESGDGGGEPVPRRHGEASGRSRESAAKSGDEDFEGDLPGDDGAHELELRRAVAALASLESRLSLLRQRPACRRPSRAAIEQLLAEAAKEQGDLRSEKLSACASFASCERSARSPSLSQSSSFALRAPADKRGDRREHARADRVLGEMEQTSREPGDEDACSGDGGAERGWGPAEADARPSEPGAEADEEAGEGEGVDDGEVNGDTPSRPSCRRSSSLLRFIQEQQSHAERLLSEAEEALKARRDEELQRRQASLVLAQDAEAIFMEMQEHTYESGDAPGAPHGDQQKKEQGRRGTRLTYGGTNSTEMARRLRALTDAQGSRQPSHAPSEPAETPSVSHATLPVASERRDSDVAPRGGLEDGRAQEKDRKTDEAGAVPESANAVEAEKGREIGAAVEVTDERSPNAEGLVSHMDCLQQEIGLILGQLERREEELQRDEATVERAEDDSASLPPPPPPALTQARVELMKPVHRAEETEGDAYAGDRPAGGQKVTQPRY</sequence>
<gene>
    <name evidence="3" type="ORF">BESB_019280</name>
</gene>
<organism evidence="3 4">
    <name type="scientific">Besnoitia besnoiti</name>
    <name type="common">Apicomplexan protozoan</name>
    <dbReference type="NCBI Taxonomy" id="94643"/>
    <lineage>
        <taxon>Eukaryota</taxon>
        <taxon>Sar</taxon>
        <taxon>Alveolata</taxon>
        <taxon>Apicomplexa</taxon>
        <taxon>Conoidasida</taxon>
        <taxon>Coccidia</taxon>
        <taxon>Eucoccidiorida</taxon>
        <taxon>Eimeriorina</taxon>
        <taxon>Sarcocystidae</taxon>
        <taxon>Besnoitia</taxon>
    </lineage>
</organism>
<feature type="compositionally biased region" description="Low complexity" evidence="2">
    <location>
        <begin position="1203"/>
        <end position="1217"/>
    </location>
</feature>
<feature type="compositionally biased region" description="Basic and acidic residues" evidence="2">
    <location>
        <begin position="674"/>
        <end position="689"/>
    </location>
</feature>
<evidence type="ECO:0000256" key="2">
    <source>
        <dbReference type="SAM" id="MobiDB-lite"/>
    </source>
</evidence>
<feature type="region of interest" description="Disordered" evidence="2">
    <location>
        <begin position="1199"/>
        <end position="1310"/>
    </location>
</feature>
<dbReference type="RefSeq" id="XP_029215996.1">
    <property type="nucleotide sequence ID" value="XM_029360637.1"/>
</dbReference>
<feature type="coiled-coil region" evidence="1">
    <location>
        <begin position="422"/>
        <end position="449"/>
    </location>
</feature>
<feature type="compositionally biased region" description="Pro residues" evidence="2">
    <location>
        <begin position="197"/>
        <end position="207"/>
    </location>
</feature>
<accession>A0A2A9M8M7</accession>
<feature type="compositionally biased region" description="Basic and acidic residues" evidence="2">
    <location>
        <begin position="1555"/>
        <end position="1565"/>
    </location>
</feature>
<feature type="compositionally biased region" description="Basic and acidic residues" evidence="2">
    <location>
        <begin position="990"/>
        <end position="1009"/>
    </location>
</feature>
<keyword evidence="1" id="KW-0175">Coiled coil</keyword>
<protein>
    <submittedName>
        <fullName evidence="3">Uncharacterized protein</fullName>
    </submittedName>
</protein>
<evidence type="ECO:0000313" key="3">
    <source>
        <dbReference type="EMBL" id="PFH31987.1"/>
    </source>
</evidence>
<feature type="compositionally biased region" description="Polar residues" evidence="2">
    <location>
        <begin position="155"/>
        <end position="167"/>
    </location>
</feature>
<proteinExistence type="predicted"/>
<evidence type="ECO:0000313" key="4">
    <source>
        <dbReference type="Proteomes" id="UP000224006"/>
    </source>
</evidence>
<feature type="region of interest" description="Disordered" evidence="2">
    <location>
        <begin position="579"/>
        <end position="689"/>
    </location>
</feature>
<feature type="region of interest" description="Disordered" evidence="2">
    <location>
        <begin position="93"/>
        <end position="126"/>
    </location>
</feature>
<feature type="compositionally biased region" description="Basic and acidic residues" evidence="2">
    <location>
        <begin position="721"/>
        <end position="764"/>
    </location>
</feature>
<dbReference type="Proteomes" id="UP000224006">
    <property type="component" value="Chromosome XI"/>
</dbReference>
<feature type="compositionally biased region" description="Basic and acidic residues" evidence="2">
    <location>
        <begin position="579"/>
        <end position="592"/>
    </location>
</feature>
<dbReference type="VEuPathDB" id="ToxoDB:BESB_019280"/>
<evidence type="ECO:0000256" key="1">
    <source>
        <dbReference type="SAM" id="Coils"/>
    </source>
</evidence>
<dbReference type="KEGG" id="bbes:BESB_019280"/>
<feature type="compositionally biased region" description="Acidic residues" evidence="2">
    <location>
        <begin position="906"/>
        <end position="917"/>
    </location>
</feature>
<dbReference type="GeneID" id="40306989"/>
<dbReference type="EMBL" id="NWUJ01000012">
    <property type="protein sequence ID" value="PFH31987.1"/>
    <property type="molecule type" value="Genomic_DNA"/>
</dbReference>
<comment type="caution">
    <text evidence="3">The sequence shown here is derived from an EMBL/GenBank/DDBJ whole genome shotgun (WGS) entry which is preliminary data.</text>
</comment>
<feature type="compositionally biased region" description="Polar residues" evidence="2">
    <location>
        <begin position="920"/>
        <end position="936"/>
    </location>
</feature>
<feature type="compositionally biased region" description="Basic and acidic residues" evidence="2">
    <location>
        <begin position="1436"/>
        <end position="1463"/>
    </location>
</feature>
<feature type="region of interest" description="Disordered" evidence="2">
    <location>
        <begin position="1521"/>
        <end position="1587"/>
    </location>
</feature>
<dbReference type="OrthoDB" id="10443881at2759"/>
<feature type="compositionally biased region" description="Basic and acidic residues" evidence="2">
    <location>
        <begin position="780"/>
        <end position="805"/>
    </location>
</feature>
<feature type="compositionally biased region" description="Low complexity" evidence="2">
    <location>
        <begin position="1293"/>
        <end position="1310"/>
    </location>
</feature>
<reference evidence="3 4" key="1">
    <citation type="submission" date="2017-09" db="EMBL/GenBank/DDBJ databases">
        <title>Genome sequencing of Besnoitia besnoiti strain Bb-Ger1.</title>
        <authorList>
            <person name="Schares G."/>
            <person name="Venepally P."/>
            <person name="Lorenzi H.A."/>
        </authorList>
    </citation>
    <scope>NUCLEOTIDE SEQUENCE [LARGE SCALE GENOMIC DNA]</scope>
    <source>
        <strain evidence="3 4">Bb-Ger1</strain>
    </source>
</reference>
<feature type="region of interest" description="Disordered" evidence="2">
    <location>
        <begin position="192"/>
        <end position="217"/>
    </location>
</feature>
<feature type="compositionally biased region" description="Basic and acidic residues" evidence="2">
    <location>
        <begin position="1047"/>
        <end position="1060"/>
    </location>
</feature>
<name>A0A2A9M8M7_BESBE</name>
<feature type="compositionally biased region" description="Low complexity" evidence="2">
    <location>
        <begin position="965"/>
        <end position="983"/>
    </location>
</feature>
<keyword evidence="4" id="KW-1185">Reference proteome</keyword>
<feature type="region of interest" description="Disordered" evidence="2">
    <location>
        <begin position="154"/>
        <end position="180"/>
    </location>
</feature>
<feature type="compositionally biased region" description="Low complexity" evidence="2">
    <location>
        <begin position="112"/>
        <end position="122"/>
    </location>
</feature>
<feature type="region of interest" description="Disordered" evidence="2">
    <location>
        <begin position="1357"/>
        <end position="1494"/>
    </location>
</feature>
<feature type="region of interest" description="Disordered" evidence="2">
    <location>
        <begin position="965"/>
        <end position="1135"/>
    </location>
</feature>